<dbReference type="InterPro" id="IPR001466">
    <property type="entry name" value="Beta-lactam-related"/>
</dbReference>
<evidence type="ECO:0000313" key="4">
    <source>
        <dbReference type="Proteomes" id="UP001365405"/>
    </source>
</evidence>
<sequence length="420" mass="45608">MSRFADAHAVLRAEIKHERLAGASAAVMVDGALVDEFVAGQADREAGTPLRLDTIHRAFSNSKLATSVLVLMLHDEGRFGLDDPIAEWLPALRDLRVMRPGASMLDDTEALARPVTIRHLLTHQAGFSHGVFEPGTPLHEAYVARGLRSHETALAELVPRLATLPLQFQPGEGWDYALGCDVLGRLVEVVTGQTFGDALQQRLFGPLGMVDTGFVLRPDQAPRLAALYAGDMANVLASGLRRLNDTPWPEAYLKPVPRQSGAGGLFSTQADMLALLRALLPAKTDDDGAERAERRAAPSRPAPARRVADVPGGRVPQLLKPATLAAMYTDQLPAERCVRFAMMGTIPTLGFGLAGAVTRSASALAPEAAVGELQWGGLAGTHWFIHPQRRVIGVVMAQRFMGFWNPFWFLWRRRVYEALG</sequence>
<dbReference type="RefSeq" id="WP_341413032.1">
    <property type="nucleotide sequence ID" value="NZ_JBBUTH010000011.1"/>
</dbReference>
<protein>
    <submittedName>
        <fullName evidence="3">Serine hydrolase domain-containing protein</fullName>
        <ecNumber evidence="3">3.1.1.103</ecNumber>
    </submittedName>
</protein>
<dbReference type="InterPro" id="IPR050789">
    <property type="entry name" value="Diverse_Enzym_Activities"/>
</dbReference>
<dbReference type="PANTHER" id="PTHR43283">
    <property type="entry name" value="BETA-LACTAMASE-RELATED"/>
    <property type="match status" value="1"/>
</dbReference>
<comment type="caution">
    <text evidence="3">The sequence shown here is derived from an EMBL/GenBank/DDBJ whole genome shotgun (WGS) entry which is preliminary data.</text>
</comment>
<dbReference type="Pfam" id="PF00144">
    <property type="entry name" value="Beta-lactamase"/>
    <property type="match status" value="1"/>
</dbReference>
<accession>A0ABU9CN87</accession>
<dbReference type="InterPro" id="IPR012338">
    <property type="entry name" value="Beta-lactam/transpept-like"/>
</dbReference>
<reference evidence="3 4" key="1">
    <citation type="submission" date="2024-04" db="EMBL/GenBank/DDBJ databases">
        <title>Novel species of the genus Ideonella isolated from streams.</title>
        <authorList>
            <person name="Lu H."/>
        </authorList>
    </citation>
    <scope>NUCLEOTIDE SEQUENCE [LARGE SCALE GENOMIC DNA]</scope>
    <source>
        <strain evidence="3 4">DXS22W</strain>
    </source>
</reference>
<dbReference type="GO" id="GO:0016787">
    <property type="term" value="F:hydrolase activity"/>
    <property type="evidence" value="ECO:0007669"/>
    <property type="project" value="UniProtKB-KW"/>
</dbReference>
<feature type="compositionally biased region" description="Low complexity" evidence="1">
    <location>
        <begin position="298"/>
        <end position="309"/>
    </location>
</feature>
<dbReference type="Proteomes" id="UP001365405">
    <property type="component" value="Unassembled WGS sequence"/>
</dbReference>
<dbReference type="PANTHER" id="PTHR43283:SF3">
    <property type="entry name" value="BETA-LACTAMASE FAMILY PROTEIN (AFU_ORTHOLOGUE AFUA_5G07500)"/>
    <property type="match status" value="1"/>
</dbReference>
<keyword evidence="4" id="KW-1185">Reference proteome</keyword>
<feature type="region of interest" description="Disordered" evidence="1">
    <location>
        <begin position="285"/>
        <end position="309"/>
    </location>
</feature>
<dbReference type="EC" id="3.1.1.103" evidence="3"/>
<feature type="compositionally biased region" description="Basic and acidic residues" evidence="1">
    <location>
        <begin position="285"/>
        <end position="296"/>
    </location>
</feature>
<organism evidence="3 4">
    <name type="scientific">Pseudaquabacterium inlustre</name>
    <dbReference type="NCBI Taxonomy" id="2984192"/>
    <lineage>
        <taxon>Bacteria</taxon>
        <taxon>Pseudomonadati</taxon>
        <taxon>Pseudomonadota</taxon>
        <taxon>Betaproteobacteria</taxon>
        <taxon>Burkholderiales</taxon>
        <taxon>Sphaerotilaceae</taxon>
        <taxon>Pseudaquabacterium</taxon>
    </lineage>
</organism>
<dbReference type="Gene3D" id="3.40.710.10">
    <property type="entry name" value="DD-peptidase/beta-lactamase superfamily"/>
    <property type="match status" value="2"/>
</dbReference>
<evidence type="ECO:0000313" key="3">
    <source>
        <dbReference type="EMBL" id="MEK8053291.1"/>
    </source>
</evidence>
<evidence type="ECO:0000256" key="1">
    <source>
        <dbReference type="SAM" id="MobiDB-lite"/>
    </source>
</evidence>
<dbReference type="EMBL" id="JBBUTH010000011">
    <property type="protein sequence ID" value="MEK8053291.1"/>
    <property type="molecule type" value="Genomic_DNA"/>
</dbReference>
<dbReference type="SUPFAM" id="SSF56601">
    <property type="entry name" value="beta-lactamase/transpeptidase-like"/>
    <property type="match status" value="1"/>
</dbReference>
<evidence type="ECO:0000259" key="2">
    <source>
        <dbReference type="Pfam" id="PF00144"/>
    </source>
</evidence>
<name>A0ABU9CN87_9BURK</name>
<feature type="domain" description="Beta-lactamase-related" evidence="2">
    <location>
        <begin position="11"/>
        <end position="400"/>
    </location>
</feature>
<gene>
    <name evidence="3" type="ORF">AACH10_23750</name>
</gene>
<proteinExistence type="predicted"/>
<keyword evidence="3" id="KW-0378">Hydrolase</keyword>